<reference evidence="5 6" key="1">
    <citation type="journal article" date="2017" name="BMC Genomics">
        <title>Whole-genome assembly of Babesia ovata and comparative genomics between closely related pathogens.</title>
        <authorList>
            <person name="Yamagishi J."/>
            <person name="Asada M."/>
            <person name="Hakimi H."/>
            <person name="Tanaka T.Q."/>
            <person name="Sugimoto C."/>
            <person name="Kawazu S."/>
        </authorList>
    </citation>
    <scope>NUCLEOTIDE SEQUENCE [LARGE SCALE GENOMIC DNA]</scope>
    <source>
        <strain evidence="5 6">Miyake</strain>
    </source>
</reference>
<organism evidence="5 6">
    <name type="scientific">Babesia ovata</name>
    <dbReference type="NCBI Taxonomy" id="189622"/>
    <lineage>
        <taxon>Eukaryota</taxon>
        <taxon>Sar</taxon>
        <taxon>Alveolata</taxon>
        <taxon>Apicomplexa</taxon>
        <taxon>Aconoidasida</taxon>
        <taxon>Piroplasmida</taxon>
        <taxon>Babesiidae</taxon>
        <taxon>Babesia</taxon>
    </lineage>
</organism>
<dbReference type="PANTHER" id="PTHR22761:SF10">
    <property type="entry name" value="GH13992P"/>
    <property type="match status" value="1"/>
</dbReference>
<dbReference type="VEuPathDB" id="PiroplasmaDB:BOVATA_008530"/>
<gene>
    <name evidence="5" type="ORF">BOVATA_008530</name>
</gene>
<keyword evidence="6" id="KW-1185">Reference proteome</keyword>
<dbReference type="GO" id="GO:0000815">
    <property type="term" value="C:ESCRT III complex"/>
    <property type="evidence" value="ECO:0007669"/>
    <property type="project" value="TreeGrafter"/>
</dbReference>
<proteinExistence type="inferred from homology"/>
<dbReference type="GO" id="GO:0032511">
    <property type="term" value="P:late endosome to vacuole transport via multivesicular body sorting pathway"/>
    <property type="evidence" value="ECO:0007669"/>
    <property type="project" value="TreeGrafter"/>
</dbReference>
<accession>A0A2H6K8Q0</accession>
<dbReference type="RefSeq" id="XP_028865603.1">
    <property type="nucleotide sequence ID" value="XM_029009770.1"/>
</dbReference>
<name>A0A2H6K8Q0_9APIC</name>
<sequence>MVFSLLRRSKKGAIGAPSADSKSAVQQALKLGNDAIRDMNTRMSQLDARIKECVEEAKRKHANNDKQGALGALRRKKLYEDEVARISASIMTLESQNITLEGAQMQQLALSALSTGVTAHKKLQQHMATREVDELMEQLEEQRDAQAEIHDAMTQGLSLPTEVSCATLYVTTAQFEDELEALIQEEKMKEAAMEQQLEEIAAEPVEKPTVQPEQPAATVPLPQITERAVTEEPIAL</sequence>
<evidence type="ECO:0000256" key="2">
    <source>
        <dbReference type="ARBA" id="ARBA00006190"/>
    </source>
</evidence>
<dbReference type="GeneID" id="39873130"/>
<evidence type="ECO:0000313" key="5">
    <source>
        <dbReference type="EMBL" id="GBE59360.1"/>
    </source>
</evidence>
<dbReference type="Gene3D" id="1.10.287.1060">
    <property type="entry name" value="ESAT-6-like"/>
    <property type="match status" value="1"/>
</dbReference>
<evidence type="ECO:0000313" key="6">
    <source>
        <dbReference type="Proteomes" id="UP000236319"/>
    </source>
</evidence>
<dbReference type="Proteomes" id="UP000236319">
    <property type="component" value="Unassembled WGS sequence"/>
</dbReference>
<dbReference type="GO" id="GO:0005771">
    <property type="term" value="C:multivesicular body"/>
    <property type="evidence" value="ECO:0007669"/>
    <property type="project" value="TreeGrafter"/>
</dbReference>
<comment type="subcellular location">
    <subcellularLocation>
        <location evidence="1">Endosome</location>
    </subcellularLocation>
</comment>
<comment type="similarity">
    <text evidence="2">Belongs to the SNF7 family.</text>
</comment>
<evidence type="ECO:0000256" key="3">
    <source>
        <dbReference type="ARBA" id="ARBA00022753"/>
    </source>
</evidence>
<protein>
    <submittedName>
        <fullName evidence="5">SNF7 family protein</fullName>
    </submittedName>
</protein>
<dbReference type="GO" id="GO:0006900">
    <property type="term" value="P:vesicle budding from membrane"/>
    <property type="evidence" value="ECO:0007669"/>
    <property type="project" value="TreeGrafter"/>
</dbReference>
<comment type="caution">
    <text evidence="5">The sequence shown here is derived from an EMBL/GenBank/DDBJ whole genome shotgun (WGS) entry which is preliminary data.</text>
</comment>
<dbReference type="EMBL" id="BDSA01000001">
    <property type="protein sequence ID" value="GBE59360.1"/>
    <property type="molecule type" value="Genomic_DNA"/>
</dbReference>
<evidence type="ECO:0000256" key="1">
    <source>
        <dbReference type="ARBA" id="ARBA00004177"/>
    </source>
</evidence>
<evidence type="ECO:0000256" key="4">
    <source>
        <dbReference type="SAM" id="MobiDB-lite"/>
    </source>
</evidence>
<dbReference type="OrthoDB" id="5592979at2759"/>
<feature type="region of interest" description="Disordered" evidence="4">
    <location>
        <begin position="198"/>
        <end position="236"/>
    </location>
</feature>
<dbReference type="Pfam" id="PF03357">
    <property type="entry name" value="Snf7"/>
    <property type="match status" value="1"/>
</dbReference>
<dbReference type="PANTHER" id="PTHR22761">
    <property type="entry name" value="CHARGED MULTIVESICULAR BODY PROTEIN"/>
    <property type="match status" value="1"/>
</dbReference>
<keyword evidence="3" id="KW-0967">Endosome</keyword>
<dbReference type="AlphaFoldDB" id="A0A2H6K8Q0"/>
<dbReference type="InterPro" id="IPR005024">
    <property type="entry name" value="Snf7_fam"/>
</dbReference>
<dbReference type="GO" id="GO:0009898">
    <property type="term" value="C:cytoplasmic side of plasma membrane"/>
    <property type="evidence" value="ECO:0007669"/>
    <property type="project" value="TreeGrafter"/>
</dbReference>